<evidence type="ECO:0000256" key="1">
    <source>
        <dbReference type="SAM" id="MobiDB-lite"/>
    </source>
</evidence>
<reference evidence="3" key="1">
    <citation type="submission" date="2020-10" db="EMBL/GenBank/DDBJ databases">
        <title>Sequencing the genomes of 1000 actinobacteria strains.</title>
        <authorList>
            <person name="Klenk H.-P."/>
        </authorList>
    </citation>
    <scope>NUCLEOTIDE SEQUENCE</scope>
    <source>
        <strain evidence="3">DSM 46832</strain>
    </source>
</reference>
<feature type="domain" description="NAD-dependent epimerase/dehydratase" evidence="2">
    <location>
        <begin position="3"/>
        <end position="247"/>
    </location>
</feature>
<evidence type="ECO:0000259" key="2">
    <source>
        <dbReference type="Pfam" id="PF01370"/>
    </source>
</evidence>
<dbReference type="SUPFAM" id="SSF51735">
    <property type="entry name" value="NAD(P)-binding Rossmann-fold domains"/>
    <property type="match status" value="1"/>
</dbReference>
<dbReference type="InterPro" id="IPR036291">
    <property type="entry name" value="NAD(P)-bd_dom_sf"/>
</dbReference>
<dbReference type="Gene3D" id="3.40.50.720">
    <property type="entry name" value="NAD(P)-binding Rossmann-like Domain"/>
    <property type="match status" value="1"/>
</dbReference>
<dbReference type="AlphaFoldDB" id="A0A927M8U6"/>
<keyword evidence="4" id="KW-1185">Reference proteome</keyword>
<feature type="compositionally biased region" description="Low complexity" evidence="1">
    <location>
        <begin position="326"/>
        <end position="339"/>
    </location>
</feature>
<proteinExistence type="predicted"/>
<dbReference type="GO" id="GO:0003978">
    <property type="term" value="F:UDP-glucose 4-epimerase activity"/>
    <property type="evidence" value="ECO:0007669"/>
    <property type="project" value="UniProtKB-EC"/>
</dbReference>
<dbReference type="EC" id="5.1.3.2" evidence="3"/>
<dbReference type="RefSeq" id="WP_192768320.1">
    <property type="nucleotide sequence ID" value="NZ_JADBEB010000001.1"/>
</dbReference>
<comment type="caution">
    <text evidence="3">The sequence shown here is derived from an EMBL/GenBank/DDBJ whole genome shotgun (WGS) entry which is preliminary data.</text>
</comment>
<dbReference type="Proteomes" id="UP000649753">
    <property type="component" value="Unassembled WGS sequence"/>
</dbReference>
<dbReference type="EC" id="4.1.1.35" evidence="3"/>
<keyword evidence="3" id="KW-0456">Lyase</keyword>
<name>A0A927M8U6_9ACTN</name>
<gene>
    <name evidence="3" type="ORF">H4W31_004359</name>
</gene>
<dbReference type="EMBL" id="JADBEB010000001">
    <property type="protein sequence ID" value="MBE1488721.1"/>
    <property type="molecule type" value="Genomic_DNA"/>
</dbReference>
<dbReference type="InterPro" id="IPR001509">
    <property type="entry name" value="Epimerase_deHydtase"/>
</dbReference>
<sequence>MRALVLGGAGFIGKHLADRLVADGHRVTVVDDFSRGRDDRQLAALRQHPAVDIHSADLTSPAAWAALPRGWDQIYLLAAVVGVRNVEADPARVVRVNTLTALHLLDWIAPGERVFFSSTSEVYAGGVDAGIVPVPTAEDVPVMITDVTSPRFAYAISKLLGEVAFVHAARTKGCPAVIGRFHNVYGPRMGTDHVVPELAMRALGGEDPFRVWGFDQYRAFCYVDDAVEAMLRLMDCPEAAGRIVHIGNDTAHTSIGELAGLVLRIAGVSPVVQPLPAPRGSVNRRCPDLGLLRRLTGFEPAVPLAEGVRRTFDWYRQWQASTVVPSGAIPPGAIPSGAGPPVGGAPPGDARSGGDAPVGGAPSVDAPVGAHRRDI</sequence>
<evidence type="ECO:0000313" key="4">
    <source>
        <dbReference type="Proteomes" id="UP000649753"/>
    </source>
</evidence>
<dbReference type="InterPro" id="IPR050177">
    <property type="entry name" value="Lipid_A_modif_metabolic_enz"/>
</dbReference>
<dbReference type="PANTHER" id="PTHR43245:SF53">
    <property type="entry name" value="EPIMERASE-RELATED"/>
    <property type="match status" value="1"/>
</dbReference>
<dbReference type="GO" id="GO:0048040">
    <property type="term" value="F:UDP-glucuronate decarboxylase activity"/>
    <property type="evidence" value="ECO:0007669"/>
    <property type="project" value="UniProtKB-EC"/>
</dbReference>
<organism evidence="3 4">
    <name type="scientific">Plantactinospora soyae</name>
    <dbReference type="NCBI Taxonomy" id="1544732"/>
    <lineage>
        <taxon>Bacteria</taxon>
        <taxon>Bacillati</taxon>
        <taxon>Actinomycetota</taxon>
        <taxon>Actinomycetes</taxon>
        <taxon>Micromonosporales</taxon>
        <taxon>Micromonosporaceae</taxon>
        <taxon>Plantactinospora</taxon>
    </lineage>
</organism>
<evidence type="ECO:0000313" key="3">
    <source>
        <dbReference type="EMBL" id="MBE1488721.1"/>
    </source>
</evidence>
<protein>
    <submittedName>
        <fullName evidence="3">UDP-glucose 4-epimerase/UDP-glucuronate decarboxylase</fullName>
        <ecNumber evidence="3">4.1.1.35</ecNumber>
        <ecNumber evidence="3">5.1.3.2</ecNumber>
    </submittedName>
</protein>
<dbReference type="PANTHER" id="PTHR43245">
    <property type="entry name" value="BIFUNCTIONAL POLYMYXIN RESISTANCE PROTEIN ARNA"/>
    <property type="match status" value="1"/>
</dbReference>
<accession>A0A927M8U6</accession>
<dbReference type="Pfam" id="PF01370">
    <property type="entry name" value="Epimerase"/>
    <property type="match status" value="1"/>
</dbReference>
<keyword evidence="3" id="KW-0413">Isomerase</keyword>
<feature type="region of interest" description="Disordered" evidence="1">
    <location>
        <begin position="326"/>
        <end position="375"/>
    </location>
</feature>